<comment type="caution">
    <text evidence="4">The sequence shown here is derived from an EMBL/GenBank/DDBJ whole genome shotgun (WGS) entry which is preliminary data.</text>
</comment>
<dbReference type="Pfam" id="PF01556">
    <property type="entry name" value="DnaJ_C"/>
    <property type="match status" value="1"/>
</dbReference>
<dbReference type="GO" id="GO:0051087">
    <property type="term" value="F:protein-folding chaperone binding"/>
    <property type="evidence" value="ECO:0007669"/>
    <property type="project" value="TreeGrafter"/>
</dbReference>
<dbReference type="CDD" id="cd06257">
    <property type="entry name" value="DnaJ"/>
    <property type="match status" value="1"/>
</dbReference>
<dbReference type="InterPro" id="IPR051339">
    <property type="entry name" value="DnaJ_subfamily_B"/>
</dbReference>
<dbReference type="InterPro" id="IPR008971">
    <property type="entry name" value="HSP40/DnaJ_pept-bd"/>
</dbReference>
<dbReference type="SUPFAM" id="SSF46565">
    <property type="entry name" value="Chaperone J-domain"/>
    <property type="match status" value="1"/>
</dbReference>
<dbReference type="InterPro" id="IPR036869">
    <property type="entry name" value="J_dom_sf"/>
</dbReference>
<dbReference type="Proteomes" id="UP000740926">
    <property type="component" value="Unassembled WGS sequence"/>
</dbReference>
<evidence type="ECO:0000313" key="5">
    <source>
        <dbReference type="Proteomes" id="UP000740926"/>
    </source>
</evidence>
<dbReference type="InterPro" id="IPR018253">
    <property type="entry name" value="DnaJ_domain_CS"/>
</dbReference>
<evidence type="ECO:0000256" key="2">
    <source>
        <dbReference type="SAM" id="MobiDB-lite"/>
    </source>
</evidence>
<evidence type="ECO:0000256" key="1">
    <source>
        <dbReference type="ARBA" id="ARBA00023186"/>
    </source>
</evidence>
<feature type="domain" description="J" evidence="3">
    <location>
        <begin position="4"/>
        <end position="68"/>
    </location>
</feature>
<dbReference type="InterPro" id="IPR002939">
    <property type="entry name" value="DnaJ_C"/>
</dbReference>
<evidence type="ECO:0000313" key="4">
    <source>
        <dbReference type="EMBL" id="KAG1572825.1"/>
    </source>
</evidence>
<dbReference type="PANTHER" id="PTHR24078:SF553">
    <property type="entry name" value="DNAJ HOMOLOG SUBFAMILY B MEMBER 5"/>
    <property type="match status" value="1"/>
</dbReference>
<organism evidence="4 5">
    <name type="scientific">Rhizopus delemar</name>
    <dbReference type="NCBI Taxonomy" id="936053"/>
    <lineage>
        <taxon>Eukaryota</taxon>
        <taxon>Fungi</taxon>
        <taxon>Fungi incertae sedis</taxon>
        <taxon>Mucoromycota</taxon>
        <taxon>Mucoromycotina</taxon>
        <taxon>Mucoromycetes</taxon>
        <taxon>Mucorales</taxon>
        <taxon>Mucorineae</taxon>
        <taxon>Rhizopodaceae</taxon>
        <taxon>Rhizopus</taxon>
    </lineage>
</organism>
<dbReference type="PRINTS" id="PR00625">
    <property type="entry name" value="JDOMAIN"/>
</dbReference>
<dbReference type="PROSITE" id="PS50076">
    <property type="entry name" value="DNAJ_2"/>
    <property type="match status" value="1"/>
</dbReference>
<evidence type="ECO:0000259" key="3">
    <source>
        <dbReference type="PROSITE" id="PS50076"/>
    </source>
</evidence>
<dbReference type="SMART" id="SM00271">
    <property type="entry name" value="DnaJ"/>
    <property type="match status" value="1"/>
</dbReference>
<name>A0A9P6Z8F8_9FUNG</name>
<dbReference type="Pfam" id="PF00226">
    <property type="entry name" value="DnaJ"/>
    <property type="match status" value="1"/>
</dbReference>
<feature type="region of interest" description="Disordered" evidence="2">
    <location>
        <begin position="56"/>
        <end position="76"/>
    </location>
</feature>
<dbReference type="PANTHER" id="PTHR24078">
    <property type="entry name" value="DNAJ HOMOLOG SUBFAMILY C MEMBER"/>
    <property type="match status" value="1"/>
</dbReference>
<keyword evidence="5" id="KW-1185">Reference proteome</keyword>
<dbReference type="Gene3D" id="2.60.260.20">
    <property type="entry name" value="Urease metallochaperone UreE, N-terminal domain"/>
    <property type="match status" value="2"/>
</dbReference>
<dbReference type="PROSITE" id="PS00636">
    <property type="entry name" value="DNAJ_1"/>
    <property type="match status" value="1"/>
</dbReference>
<dbReference type="SUPFAM" id="SSF49493">
    <property type="entry name" value="HSP40/DnaJ peptide-binding domain"/>
    <property type="match status" value="2"/>
</dbReference>
<keyword evidence="1" id="KW-0143">Chaperone</keyword>
<dbReference type="EMBL" id="JAANIU010000363">
    <property type="protein sequence ID" value="KAG1572825.1"/>
    <property type="molecule type" value="Genomic_DNA"/>
</dbReference>
<dbReference type="GO" id="GO:0006457">
    <property type="term" value="P:protein folding"/>
    <property type="evidence" value="ECO:0007669"/>
    <property type="project" value="InterPro"/>
</dbReference>
<dbReference type="AlphaFoldDB" id="A0A9P6Z8F8"/>
<sequence length="309" mass="35789">MSEDYYQILGVSRDSTEDEIKKAYRKQALKWHPDRNNDPSAKVQFQKIAEAFETLGDPAKRQEYDSPPPPQYYSSESDDGINLFDQMFSSNFFFSHDDDFFSDHFIYPKRARRPPPQRKKTTVRQVRVTLEDLYTGTNKNFKVTRKVFDKRTGKLIKEDKKIHLRILPGYKHGTTVVFHNHADEWAPGKGGDLIFRIEELPHPVYQRDGRHLHTVVELSLLEALTGFKKELMRLDGKTHCLIEHGPHHGLIKPIRDGDEHIIVGEGMPDREHGKGNLIVHFKVNSFSETLNEEQCKLLKEALANVNNCK</sequence>
<dbReference type="Gene3D" id="1.10.287.110">
    <property type="entry name" value="DnaJ domain"/>
    <property type="match status" value="1"/>
</dbReference>
<gene>
    <name evidence="4" type="ORF">G6F50_003398</name>
</gene>
<protein>
    <recommendedName>
        <fullName evidence="3">J domain-containing protein</fullName>
    </recommendedName>
</protein>
<proteinExistence type="predicted"/>
<accession>A0A9P6Z8F8</accession>
<dbReference type="GO" id="GO:0005829">
    <property type="term" value="C:cytosol"/>
    <property type="evidence" value="ECO:0007669"/>
    <property type="project" value="TreeGrafter"/>
</dbReference>
<reference evidence="4 5" key="1">
    <citation type="journal article" date="2020" name="Microb. Genom.">
        <title>Genetic diversity of clinical and environmental Mucorales isolates obtained from an investigation of mucormycosis cases among solid organ transplant recipients.</title>
        <authorList>
            <person name="Nguyen M.H."/>
            <person name="Kaul D."/>
            <person name="Muto C."/>
            <person name="Cheng S.J."/>
            <person name="Richter R.A."/>
            <person name="Bruno V.M."/>
            <person name="Liu G."/>
            <person name="Beyhan S."/>
            <person name="Sundermann A.J."/>
            <person name="Mounaud S."/>
            <person name="Pasculle A.W."/>
            <person name="Nierman W.C."/>
            <person name="Driscoll E."/>
            <person name="Cumbie R."/>
            <person name="Clancy C.J."/>
            <person name="Dupont C.L."/>
        </authorList>
    </citation>
    <scope>NUCLEOTIDE SEQUENCE [LARGE SCALE GENOMIC DNA]</scope>
    <source>
        <strain evidence="4 5">GL24</strain>
    </source>
</reference>
<dbReference type="GO" id="GO:0051082">
    <property type="term" value="F:unfolded protein binding"/>
    <property type="evidence" value="ECO:0007669"/>
    <property type="project" value="InterPro"/>
</dbReference>
<dbReference type="CDD" id="cd10747">
    <property type="entry name" value="DnaJ_C"/>
    <property type="match status" value="1"/>
</dbReference>
<dbReference type="InterPro" id="IPR001623">
    <property type="entry name" value="DnaJ_domain"/>
</dbReference>